<dbReference type="EMBL" id="LHZZ01000187">
    <property type="protein sequence ID" value="KXV79734.1"/>
    <property type="molecule type" value="Genomic_DNA"/>
</dbReference>
<dbReference type="Gene3D" id="3.40.190.10">
    <property type="entry name" value="Periplasmic binding protein-like II"/>
    <property type="match status" value="1"/>
</dbReference>
<reference evidence="6 7" key="1">
    <citation type="submission" date="2015-06" db="EMBL/GenBank/DDBJ databases">
        <title>Improved classification and identification of acetic acid bacteria using matrix-assisted laser desorption/ionization time-of-flight mass spectrometry; Gluconobacter nephelii and Gluconobacter uchimurae are later heterotypic synonyms of Gluconobacter japonicus and Gluconobacter oxydans, respectively.</title>
        <authorList>
            <person name="Li L."/>
            <person name="Cleenwerck I."/>
            <person name="De Vuyst L."/>
            <person name="Vandamme P."/>
        </authorList>
    </citation>
    <scope>NUCLEOTIDE SEQUENCE [LARGE SCALE GENOMIC DNA]</scope>
    <source>
        <strain evidence="6 7">LMG 1604</strain>
    </source>
</reference>
<dbReference type="GO" id="GO:0003700">
    <property type="term" value="F:DNA-binding transcription factor activity"/>
    <property type="evidence" value="ECO:0007669"/>
    <property type="project" value="InterPro"/>
</dbReference>
<organism evidence="6 7">
    <name type="scientific">Acetobacter malorum</name>
    <dbReference type="NCBI Taxonomy" id="178901"/>
    <lineage>
        <taxon>Bacteria</taxon>
        <taxon>Pseudomonadati</taxon>
        <taxon>Pseudomonadota</taxon>
        <taxon>Alphaproteobacteria</taxon>
        <taxon>Acetobacterales</taxon>
        <taxon>Acetobacteraceae</taxon>
        <taxon>Acetobacter</taxon>
    </lineage>
</organism>
<dbReference type="PROSITE" id="PS50931">
    <property type="entry name" value="HTH_LYSR"/>
    <property type="match status" value="1"/>
</dbReference>
<dbReference type="PATRIC" id="fig|178901.15.peg.300"/>
<evidence type="ECO:0000313" key="6">
    <source>
        <dbReference type="EMBL" id="KXV79734.1"/>
    </source>
</evidence>
<evidence type="ECO:0000256" key="1">
    <source>
        <dbReference type="ARBA" id="ARBA00009437"/>
    </source>
</evidence>
<comment type="caution">
    <text evidence="6">The sequence shown here is derived from an EMBL/GenBank/DDBJ whole genome shotgun (WGS) entry which is preliminary data.</text>
</comment>
<dbReference type="AlphaFoldDB" id="A0A149VHT7"/>
<evidence type="ECO:0000256" key="2">
    <source>
        <dbReference type="ARBA" id="ARBA00023015"/>
    </source>
</evidence>
<name>A0A149VHT7_9PROT</name>
<dbReference type="FunFam" id="1.10.10.10:FF:000001">
    <property type="entry name" value="LysR family transcriptional regulator"/>
    <property type="match status" value="1"/>
</dbReference>
<dbReference type="Gene3D" id="1.10.10.10">
    <property type="entry name" value="Winged helix-like DNA-binding domain superfamily/Winged helix DNA-binding domain"/>
    <property type="match status" value="1"/>
</dbReference>
<keyword evidence="4" id="KW-0804">Transcription</keyword>
<keyword evidence="2" id="KW-0805">Transcription regulation</keyword>
<dbReference type="PANTHER" id="PTHR30537">
    <property type="entry name" value="HTH-TYPE TRANSCRIPTIONAL REGULATOR"/>
    <property type="match status" value="1"/>
</dbReference>
<evidence type="ECO:0000313" key="7">
    <source>
        <dbReference type="Proteomes" id="UP000075538"/>
    </source>
</evidence>
<dbReference type="PANTHER" id="PTHR30537:SF5">
    <property type="entry name" value="HTH-TYPE TRANSCRIPTIONAL ACTIVATOR TTDR-RELATED"/>
    <property type="match status" value="1"/>
</dbReference>
<evidence type="ECO:0000259" key="5">
    <source>
        <dbReference type="PROSITE" id="PS50931"/>
    </source>
</evidence>
<dbReference type="GO" id="GO:0006351">
    <property type="term" value="P:DNA-templated transcription"/>
    <property type="evidence" value="ECO:0007669"/>
    <property type="project" value="TreeGrafter"/>
</dbReference>
<dbReference type="GO" id="GO:0043565">
    <property type="term" value="F:sequence-specific DNA binding"/>
    <property type="evidence" value="ECO:0007669"/>
    <property type="project" value="TreeGrafter"/>
</dbReference>
<protein>
    <submittedName>
        <fullName evidence="6">LysR family transcriptional regulator</fullName>
    </submittedName>
</protein>
<sequence length="135" mass="14954">MNVFQAMTTFVAVVETGSMAAAAERCSMSSTMVGNYIRLLEERVGASLLRRTTRRQSLTPFGAVYFEKCREIIAMLEDTDRMAQAAQTVPGGKLRITAPVTYGTESLTPRMVDYLQQHPTVDVEVVLTERSVDLT</sequence>
<dbReference type="InterPro" id="IPR000847">
    <property type="entry name" value="LysR_HTH_N"/>
</dbReference>
<evidence type="ECO:0000256" key="3">
    <source>
        <dbReference type="ARBA" id="ARBA00023125"/>
    </source>
</evidence>
<keyword evidence="3" id="KW-0238">DNA-binding</keyword>
<dbReference type="InterPro" id="IPR058163">
    <property type="entry name" value="LysR-type_TF_proteobact-type"/>
</dbReference>
<gene>
    <name evidence="6" type="ORF">AD953_01215</name>
</gene>
<proteinExistence type="inferred from homology"/>
<accession>A0A149VHT7</accession>
<dbReference type="RefSeq" id="WP_156475082.1">
    <property type="nucleotide sequence ID" value="NZ_LHZZ01000187.1"/>
</dbReference>
<evidence type="ECO:0000256" key="4">
    <source>
        <dbReference type="ARBA" id="ARBA00023163"/>
    </source>
</evidence>
<dbReference type="InterPro" id="IPR036388">
    <property type="entry name" value="WH-like_DNA-bd_sf"/>
</dbReference>
<feature type="non-terminal residue" evidence="6">
    <location>
        <position position="135"/>
    </location>
</feature>
<comment type="similarity">
    <text evidence="1">Belongs to the LysR transcriptional regulatory family.</text>
</comment>
<dbReference type="Proteomes" id="UP000075538">
    <property type="component" value="Unassembled WGS sequence"/>
</dbReference>
<dbReference type="Pfam" id="PF00126">
    <property type="entry name" value="HTH_1"/>
    <property type="match status" value="1"/>
</dbReference>
<dbReference type="SUPFAM" id="SSF46785">
    <property type="entry name" value="Winged helix' DNA-binding domain"/>
    <property type="match status" value="1"/>
</dbReference>
<dbReference type="SUPFAM" id="SSF53850">
    <property type="entry name" value="Periplasmic binding protein-like II"/>
    <property type="match status" value="1"/>
</dbReference>
<dbReference type="InterPro" id="IPR036390">
    <property type="entry name" value="WH_DNA-bd_sf"/>
</dbReference>
<feature type="domain" description="HTH lysR-type" evidence="5">
    <location>
        <begin position="1"/>
        <end position="59"/>
    </location>
</feature>